<evidence type="ECO:0000259" key="2">
    <source>
        <dbReference type="SMART" id="SM00943"/>
    </source>
</evidence>
<dbReference type="Proteomes" id="UP001389717">
    <property type="component" value="Unassembled WGS sequence"/>
</dbReference>
<feature type="domain" description="Primase C-terminal 1" evidence="1">
    <location>
        <begin position="208"/>
        <end position="273"/>
    </location>
</feature>
<evidence type="ECO:0000313" key="4">
    <source>
        <dbReference type="Proteomes" id="UP001389717"/>
    </source>
</evidence>
<dbReference type="EMBL" id="JBBYAF010000022">
    <property type="protein sequence ID" value="MEL3973048.1"/>
    <property type="molecule type" value="Genomic_DNA"/>
</dbReference>
<feature type="domain" description="DNA primase/polymerase bifunctional N-terminal" evidence="2">
    <location>
        <begin position="17"/>
        <end position="189"/>
    </location>
</feature>
<dbReference type="SMART" id="SM00942">
    <property type="entry name" value="PriCT_1"/>
    <property type="match status" value="1"/>
</dbReference>
<name>A0ABU9KAK0_9BACI</name>
<evidence type="ECO:0000259" key="1">
    <source>
        <dbReference type="SMART" id="SM00942"/>
    </source>
</evidence>
<dbReference type="CDD" id="cd04859">
    <property type="entry name" value="Prim_Pol"/>
    <property type="match status" value="1"/>
</dbReference>
<accession>A0ABU9KAK0</accession>
<evidence type="ECO:0000313" key="3">
    <source>
        <dbReference type="EMBL" id="MEL3973048.1"/>
    </source>
</evidence>
<dbReference type="Pfam" id="PF08708">
    <property type="entry name" value="PriCT_1"/>
    <property type="match status" value="1"/>
</dbReference>
<dbReference type="InterPro" id="IPR014820">
    <property type="entry name" value="PriCT_1"/>
</dbReference>
<sequence length="278" mass="31285">MIKASISPFQSKVQNFVQAYVKILDWSVFPLHSIADGKCTCGNHGCKSPGKHPRVQNGVKEASKDIDQINEWFSKPYESNIGLPTGKINNIIVVDIDGEQGEESIKELQDKYDELPETVEAITGKGRHLFFKYEEDVKNKVGFLPGVDIRSDGGYIVAAPSRHISGRDYEWELSSSPSNTPIAELPEYFKHMLKEQKTEQRKPTDYWLNLLSGEGEGGRNHATASLTGYLLRKNIEPKIALSLVLAWNERNSPPLSDEEIKITFNSVLKAEIRRRKGE</sequence>
<dbReference type="SUPFAM" id="SSF56747">
    <property type="entry name" value="Prim-pol domain"/>
    <property type="match status" value="1"/>
</dbReference>
<proteinExistence type="predicted"/>
<comment type="caution">
    <text evidence="3">The sequence shown here is derived from an EMBL/GenBank/DDBJ whole genome shotgun (WGS) entry which is preliminary data.</text>
</comment>
<reference evidence="3 4" key="1">
    <citation type="submission" date="2024-04" db="EMBL/GenBank/DDBJ databases">
        <title>Bacillus oryzaecorticis sp. nov., a moderately halophilic bacterium isolated from rice husks.</title>
        <authorList>
            <person name="Zhu H.-S."/>
        </authorList>
    </citation>
    <scope>NUCLEOTIDE SEQUENCE [LARGE SCALE GENOMIC DNA]</scope>
    <source>
        <strain evidence="3 4">ZC255</strain>
    </source>
</reference>
<dbReference type="SMART" id="SM00943">
    <property type="entry name" value="Prim-Pol"/>
    <property type="match status" value="1"/>
</dbReference>
<protein>
    <submittedName>
        <fullName evidence="3">Bifunctional DNA primase/polymerase</fullName>
    </submittedName>
</protein>
<dbReference type="Pfam" id="PF09250">
    <property type="entry name" value="Prim-Pol"/>
    <property type="match status" value="1"/>
</dbReference>
<organism evidence="3 4">
    <name type="scientific">Rossellomorea oryzaecorticis</name>
    <dbReference type="NCBI Taxonomy" id="1396505"/>
    <lineage>
        <taxon>Bacteria</taxon>
        <taxon>Bacillati</taxon>
        <taxon>Bacillota</taxon>
        <taxon>Bacilli</taxon>
        <taxon>Bacillales</taxon>
        <taxon>Bacillaceae</taxon>
        <taxon>Rossellomorea</taxon>
    </lineage>
</organism>
<dbReference type="InterPro" id="IPR015330">
    <property type="entry name" value="DNA_primase/pol_bifunc_N"/>
</dbReference>
<keyword evidence="4" id="KW-1185">Reference proteome</keyword>
<gene>
    <name evidence="3" type="ORF">AAEO50_12250</name>
</gene>